<evidence type="ECO:0000256" key="4">
    <source>
        <dbReference type="ARBA" id="ARBA00022741"/>
    </source>
</evidence>
<feature type="compositionally biased region" description="Basic and acidic residues" evidence="9">
    <location>
        <begin position="127"/>
        <end position="140"/>
    </location>
</feature>
<reference evidence="10 11" key="1">
    <citation type="journal article" date="2018" name="Nat. Genet.">
        <title>The Rosa genome provides new insights in the design of modern roses.</title>
        <authorList>
            <person name="Bendahmane M."/>
        </authorList>
    </citation>
    <scope>NUCLEOTIDE SEQUENCE [LARGE SCALE GENOMIC DNA]</scope>
    <source>
        <strain evidence="11">cv. Old Blush</strain>
    </source>
</reference>
<evidence type="ECO:0000256" key="2">
    <source>
        <dbReference type="ARBA" id="ARBA00022527"/>
    </source>
</evidence>
<feature type="compositionally biased region" description="Basic and acidic residues" evidence="9">
    <location>
        <begin position="1"/>
        <end position="10"/>
    </location>
</feature>
<dbReference type="STRING" id="74649.A0A2P6S6X3"/>
<feature type="compositionally biased region" description="Basic and acidic residues" evidence="9">
    <location>
        <begin position="265"/>
        <end position="274"/>
    </location>
</feature>
<keyword evidence="6" id="KW-0067">ATP-binding</keyword>
<dbReference type="Gramene" id="PRQ54443">
    <property type="protein sequence ID" value="PRQ54443"/>
    <property type="gene ID" value="RchiOBHm_Chr1g0313621"/>
</dbReference>
<keyword evidence="11" id="KW-1185">Reference proteome</keyword>
<sequence>MHSAGKHEGFSRPANKSPEMPRRSPPPPPSVGESARNPSQTSNMSKAGGGGGPLGAFWSTQHAEDSVVVEEKTVPKFDDSNHPLPKNSAPAKVDNTPTYAARRNSHVKSHKHEDGFPKDIEINFFQKHTDHGAERPKASKPESATSFHDDAFNSFVAEFDTNKLSVGASNSKSGKEEALETEVERLKEQLNQANIEKAEITSKFEKLSAICRSQRQELQELKQTLAARTPSPNKDALRNQMSPGVQSSATPPQREKIEGAIWELQQDKSDRKTPSPETKSWQPFAEPQPSSTDNTVKSVRTRNGHQNKQATTQVNTGFDSWGFGTESFSAAPTGSTQISRPMGEGNISQRFGDTKAMESKPASQPAGWAGF</sequence>
<dbReference type="PANTHER" id="PTHR22967">
    <property type="entry name" value="SERINE/THREONINE PROTEIN KINASE"/>
    <property type="match status" value="1"/>
</dbReference>
<evidence type="ECO:0000313" key="11">
    <source>
        <dbReference type="Proteomes" id="UP000238479"/>
    </source>
</evidence>
<feature type="compositionally biased region" description="Polar residues" evidence="9">
    <location>
        <begin position="36"/>
        <end position="45"/>
    </location>
</feature>
<organism evidence="10 11">
    <name type="scientific">Rosa chinensis</name>
    <name type="common">China rose</name>
    <dbReference type="NCBI Taxonomy" id="74649"/>
    <lineage>
        <taxon>Eukaryota</taxon>
        <taxon>Viridiplantae</taxon>
        <taxon>Streptophyta</taxon>
        <taxon>Embryophyta</taxon>
        <taxon>Tracheophyta</taxon>
        <taxon>Spermatophyta</taxon>
        <taxon>Magnoliopsida</taxon>
        <taxon>eudicotyledons</taxon>
        <taxon>Gunneridae</taxon>
        <taxon>Pentapetalae</taxon>
        <taxon>rosids</taxon>
        <taxon>fabids</taxon>
        <taxon>Rosales</taxon>
        <taxon>Rosaceae</taxon>
        <taxon>Rosoideae</taxon>
        <taxon>Rosoideae incertae sedis</taxon>
        <taxon>Rosa</taxon>
    </lineage>
</organism>
<dbReference type="Proteomes" id="UP000238479">
    <property type="component" value="Chromosome 1"/>
</dbReference>
<evidence type="ECO:0000256" key="8">
    <source>
        <dbReference type="ARBA" id="ARBA00048679"/>
    </source>
</evidence>
<keyword evidence="3" id="KW-0808">Transferase</keyword>
<proteinExistence type="predicted"/>
<evidence type="ECO:0000256" key="7">
    <source>
        <dbReference type="ARBA" id="ARBA00047899"/>
    </source>
</evidence>
<dbReference type="GO" id="GO:0004674">
    <property type="term" value="F:protein serine/threonine kinase activity"/>
    <property type="evidence" value="ECO:0007669"/>
    <property type="project" value="UniProtKB-KW"/>
</dbReference>
<feature type="compositionally biased region" description="Polar residues" evidence="9">
    <location>
        <begin position="288"/>
        <end position="298"/>
    </location>
</feature>
<evidence type="ECO:0000256" key="9">
    <source>
        <dbReference type="SAM" id="MobiDB-lite"/>
    </source>
</evidence>
<evidence type="ECO:0000256" key="3">
    <source>
        <dbReference type="ARBA" id="ARBA00022679"/>
    </source>
</evidence>
<evidence type="ECO:0000313" key="10">
    <source>
        <dbReference type="EMBL" id="PRQ54443.1"/>
    </source>
</evidence>
<evidence type="ECO:0000256" key="6">
    <source>
        <dbReference type="ARBA" id="ARBA00022840"/>
    </source>
</evidence>
<protein>
    <recommendedName>
        <fullName evidence="1">non-specific serine/threonine protein kinase</fullName>
        <ecNumber evidence="1">2.7.11.1</ecNumber>
    </recommendedName>
</protein>
<evidence type="ECO:0000256" key="5">
    <source>
        <dbReference type="ARBA" id="ARBA00022777"/>
    </source>
</evidence>
<dbReference type="GO" id="GO:0005524">
    <property type="term" value="F:ATP binding"/>
    <property type="evidence" value="ECO:0007669"/>
    <property type="project" value="UniProtKB-KW"/>
</dbReference>
<feature type="compositionally biased region" description="Polar residues" evidence="9">
    <location>
        <begin position="239"/>
        <end position="251"/>
    </location>
</feature>
<keyword evidence="5" id="KW-0418">Kinase</keyword>
<keyword evidence="2" id="KW-0723">Serine/threonine-protein kinase</keyword>
<dbReference type="OMA" id="GANTWGF"/>
<keyword evidence="4" id="KW-0547">Nucleotide-binding</keyword>
<evidence type="ECO:0000256" key="1">
    <source>
        <dbReference type="ARBA" id="ARBA00012513"/>
    </source>
</evidence>
<feature type="region of interest" description="Disordered" evidence="9">
    <location>
        <begin position="127"/>
        <end position="146"/>
    </location>
</feature>
<feature type="region of interest" description="Disordered" evidence="9">
    <location>
        <begin position="1"/>
        <end position="98"/>
    </location>
</feature>
<comment type="caution">
    <text evidence="10">The sequence shown here is derived from an EMBL/GenBank/DDBJ whole genome shotgun (WGS) entry which is preliminary data.</text>
</comment>
<dbReference type="EMBL" id="PDCK01000039">
    <property type="protein sequence ID" value="PRQ54443.1"/>
    <property type="molecule type" value="Genomic_DNA"/>
</dbReference>
<comment type="catalytic activity">
    <reaction evidence="7">
        <text>L-threonyl-[protein] + ATP = O-phospho-L-threonyl-[protein] + ADP + H(+)</text>
        <dbReference type="Rhea" id="RHEA:46608"/>
        <dbReference type="Rhea" id="RHEA-COMP:11060"/>
        <dbReference type="Rhea" id="RHEA-COMP:11605"/>
        <dbReference type="ChEBI" id="CHEBI:15378"/>
        <dbReference type="ChEBI" id="CHEBI:30013"/>
        <dbReference type="ChEBI" id="CHEBI:30616"/>
        <dbReference type="ChEBI" id="CHEBI:61977"/>
        <dbReference type="ChEBI" id="CHEBI:456216"/>
        <dbReference type="EC" id="2.7.11.1"/>
    </reaction>
</comment>
<feature type="compositionally biased region" description="Polar residues" evidence="9">
    <location>
        <begin position="326"/>
        <end position="339"/>
    </location>
</feature>
<feature type="compositionally biased region" description="Basic and acidic residues" evidence="9">
    <location>
        <begin position="62"/>
        <end position="81"/>
    </location>
</feature>
<dbReference type="AlphaFoldDB" id="A0A2P6S6X3"/>
<feature type="compositionally biased region" description="Polar residues" evidence="9">
    <location>
        <begin position="306"/>
        <end position="318"/>
    </location>
</feature>
<dbReference type="PANTHER" id="PTHR22967:SF57">
    <property type="entry name" value="AUXILIN, ISOFORM A-RELATED"/>
    <property type="match status" value="1"/>
</dbReference>
<feature type="region of interest" description="Disordered" evidence="9">
    <location>
        <begin position="221"/>
        <end position="371"/>
    </location>
</feature>
<accession>A0A2P6S6X3</accession>
<comment type="catalytic activity">
    <reaction evidence="8">
        <text>L-seryl-[protein] + ATP = O-phospho-L-seryl-[protein] + ADP + H(+)</text>
        <dbReference type="Rhea" id="RHEA:17989"/>
        <dbReference type="Rhea" id="RHEA-COMP:9863"/>
        <dbReference type="Rhea" id="RHEA-COMP:11604"/>
        <dbReference type="ChEBI" id="CHEBI:15378"/>
        <dbReference type="ChEBI" id="CHEBI:29999"/>
        <dbReference type="ChEBI" id="CHEBI:30616"/>
        <dbReference type="ChEBI" id="CHEBI:83421"/>
        <dbReference type="ChEBI" id="CHEBI:456216"/>
        <dbReference type="EC" id="2.7.11.1"/>
    </reaction>
</comment>
<name>A0A2P6S6X3_ROSCH</name>
<gene>
    <name evidence="10" type="ORF">RchiOBHm_Chr1g0313621</name>
</gene>
<dbReference type="EC" id="2.7.11.1" evidence="1"/>
<dbReference type="GO" id="GO:0005737">
    <property type="term" value="C:cytoplasm"/>
    <property type="evidence" value="ECO:0007669"/>
    <property type="project" value="TreeGrafter"/>
</dbReference>